<protein>
    <submittedName>
        <fullName evidence="4">Sodefrin-like factor</fullName>
    </submittedName>
</protein>
<feature type="region of interest" description="Disordered" evidence="1">
    <location>
        <begin position="186"/>
        <end position="217"/>
    </location>
</feature>
<evidence type="ECO:0000256" key="2">
    <source>
        <dbReference type="SAM" id="SignalP"/>
    </source>
</evidence>
<feature type="signal peptide" evidence="2">
    <location>
        <begin position="1"/>
        <end position="23"/>
    </location>
</feature>
<evidence type="ECO:0000313" key="4">
    <source>
        <dbReference type="WBParaSite" id="jg23461"/>
    </source>
</evidence>
<sequence length="472" mass="51718">MLNLKYFGVVLCAIVLLPHGILSLSCYICADNNLDEFGECSTPFQYDCSNYEKRYPNEKVFCRTTRHRSVNGHYYLQPINQNIKANLICLGTYTIVKECIAESVHYSTFPPKNYKLDEECDVIDVNGLEVAYCLCRNTPSATNQLLLTNLQPLKTFIIIFCFSTIKSTPASTPLFTTSKTTLVEGNVDSRGRRPSPFVVESSEKGQLQEEEELEEGDIDGESQLKLAAEAELAGVVRTTERPINEWKMPSGNLAAPVFNQPALTQSPFGIAASTRNPFTSEAHQISTPNSPATTAKTASTAAAAALTCMQCSQVGLSDSSHFGVEKMCVPEKAVLEEFGEDAVLEGCRTIDSGSILSHYCVCSKPQCNRASVMEQMTFEKAYNGNTDIPLPAIQSTTVATSNSNLAKPTQQSGFIRQELGEIMSCAVCLDSEPKDAMTDCAKQNLVKCDQQGSNRMYCLTRQSQNGKGTPDY</sequence>
<proteinExistence type="predicted"/>
<keyword evidence="2" id="KW-0732">Signal</keyword>
<evidence type="ECO:0000256" key="1">
    <source>
        <dbReference type="SAM" id="MobiDB-lite"/>
    </source>
</evidence>
<dbReference type="WBParaSite" id="jg23461">
    <property type="protein sequence ID" value="jg23461"/>
    <property type="gene ID" value="jg23461"/>
</dbReference>
<feature type="compositionally biased region" description="Acidic residues" evidence="1">
    <location>
        <begin position="208"/>
        <end position="217"/>
    </location>
</feature>
<accession>A0A915DVR4</accession>
<name>A0A915DVR4_9BILA</name>
<dbReference type="AlphaFoldDB" id="A0A915DVR4"/>
<evidence type="ECO:0000313" key="3">
    <source>
        <dbReference type="Proteomes" id="UP000887574"/>
    </source>
</evidence>
<keyword evidence="3" id="KW-1185">Reference proteome</keyword>
<feature type="chain" id="PRO_5037525238" evidence="2">
    <location>
        <begin position="24"/>
        <end position="472"/>
    </location>
</feature>
<dbReference type="PROSITE" id="PS51257">
    <property type="entry name" value="PROKAR_LIPOPROTEIN"/>
    <property type="match status" value="1"/>
</dbReference>
<organism evidence="3 4">
    <name type="scientific">Ditylenchus dipsaci</name>
    <dbReference type="NCBI Taxonomy" id="166011"/>
    <lineage>
        <taxon>Eukaryota</taxon>
        <taxon>Metazoa</taxon>
        <taxon>Ecdysozoa</taxon>
        <taxon>Nematoda</taxon>
        <taxon>Chromadorea</taxon>
        <taxon>Rhabditida</taxon>
        <taxon>Tylenchina</taxon>
        <taxon>Tylenchomorpha</taxon>
        <taxon>Sphaerularioidea</taxon>
        <taxon>Anguinidae</taxon>
        <taxon>Anguininae</taxon>
        <taxon>Ditylenchus</taxon>
    </lineage>
</organism>
<reference evidence="4" key="1">
    <citation type="submission" date="2022-11" db="UniProtKB">
        <authorList>
            <consortium name="WormBaseParasite"/>
        </authorList>
    </citation>
    <scope>IDENTIFICATION</scope>
</reference>
<dbReference type="Proteomes" id="UP000887574">
    <property type="component" value="Unplaced"/>
</dbReference>